<keyword evidence="2" id="KW-1185">Reference proteome</keyword>
<comment type="caution">
    <text evidence="1">The sequence shown here is derived from an EMBL/GenBank/DDBJ whole genome shotgun (WGS) entry which is preliminary data.</text>
</comment>
<dbReference type="RefSeq" id="WP_280742072.1">
    <property type="nucleotide sequence ID" value="NZ_JAATJE010000001.1"/>
</dbReference>
<evidence type="ECO:0000313" key="2">
    <source>
        <dbReference type="Proteomes" id="UP000734218"/>
    </source>
</evidence>
<gene>
    <name evidence="1" type="ORF">GGR88_000095</name>
</gene>
<organism evidence="1 2">
    <name type="scientific">Sphingomonas jejuensis</name>
    <dbReference type="NCBI Taxonomy" id="904715"/>
    <lineage>
        <taxon>Bacteria</taxon>
        <taxon>Pseudomonadati</taxon>
        <taxon>Pseudomonadota</taxon>
        <taxon>Alphaproteobacteria</taxon>
        <taxon>Sphingomonadales</taxon>
        <taxon>Sphingomonadaceae</taxon>
        <taxon>Sphingomonas</taxon>
    </lineage>
</organism>
<reference evidence="1 2" key="1">
    <citation type="submission" date="2020-03" db="EMBL/GenBank/DDBJ databases">
        <title>Genomic Encyclopedia of Type Strains, Phase IV (KMG-IV): sequencing the most valuable type-strain genomes for metagenomic binning, comparative biology and taxonomic classification.</title>
        <authorList>
            <person name="Goeker M."/>
        </authorList>
    </citation>
    <scope>NUCLEOTIDE SEQUENCE [LARGE SCALE GENOMIC DNA]</scope>
    <source>
        <strain evidence="1 2">DSM 27651</strain>
    </source>
</reference>
<dbReference type="Proteomes" id="UP000734218">
    <property type="component" value="Unassembled WGS sequence"/>
</dbReference>
<evidence type="ECO:0000313" key="1">
    <source>
        <dbReference type="EMBL" id="NJC32621.1"/>
    </source>
</evidence>
<sequence length="41" mass="5202">MNWLLVRPIEQLRRRLAMRRARAPLWYMLLVWAQRNVPRDR</sequence>
<protein>
    <submittedName>
        <fullName evidence="1">Uncharacterized protein</fullName>
    </submittedName>
</protein>
<name>A0ABX0XH27_9SPHN</name>
<accession>A0ABX0XH27</accession>
<dbReference type="EMBL" id="JAATJE010000001">
    <property type="protein sequence ID" value="NJC32621.1"/>
    <property type="molecule type" value="Genomic_DNA"/>
</dbReference>
<proteinExistence type="predicted"/>